<dbReference type="AlphaFoldDB" id="A0A0J8BGI9"/>
<reference evidence="2 3" key="1">
    <citation type="journal article" date="2014" name="Nature">
        <title>The genome of the recently domesticated crop plant sugar beet (Beta vulgaris).</title>
        <authorList>
            <person name="Dohm J.C."/>
            <person name="Minoche A.E."/>
            <person name="Holtgrawe D."/>
            <person name="Capella-Gutierrez S."/>
            <person name="Zakrzewski F."/>
            <person name="Tafer H."/>
            <person name="Rupp O."/>
            <person name="Sorensen T.R."/>
            <person name="Stracke R."/>
            <person name="Reinhardt R."/>
            <person name="Goesmann A."/>
            <person name="Kraft T."/>
            <person name="Schulz B."/>
            <person name="Stadler P.F."/>
            <person name="Schmidt T."/>
            <person name="Gabaldon T."/>
            <person name="Lehrach H."/>
            <person name="Weisshaar B."/>
            <person name="Himmelbauer H."/>
        </authorList>
    </citation>
    <scope>NUCLEOTIDE SEQUENCE [LARGE SCALE GENOMIC DNA]</scope>
    <source>
        <tissue evidence="2">Taproot</tissue>
    </source>
</reference>
<gene>
    <name evidence="2" type="ORF">BVRB_2g047900</name>
</gene>
<dbReference type="GO" id="GO:0006952">
    <property type="term" value="P:defense response"/>
    <property type="evidence" value="ECO:0007669"/>
    <property type="project" value="InterPro"/>
</dbReference>
<dbReference type="EMBL" id="KQ090237">
    <property type="protein sequence ID" value="KMS99108.1"/>
    <property type="molecule type" value="Genomic_DNA"/>
</dbReference>
<name>A0A0J8BGI9_BETVV</name>
<dbReference type="InterPro" id="IPR051761">
    <property type="entry name" value="MLP-like_ligand-binding"/>
</dbReference>
<dbReference type="Pfam" id="PF00407">
    <property type="entry name" value="Bet_v_1"/>
    <property type="match status" value="1"/>
</dbReference>
<proteinExistence type="predicted"/>
<dbReference type="Gramene" id="KMS99108">
    <property type="protein sequence ID" value="KMS99108"/>
    <property type="gene ID" value="BVRB_2g047900"/>
</dbReference>
<dbReference type="CDD" id="cd07816">
    <property type="entry name" value="Bet_v1-like"/>
    <property type="match status" value="1"/>
</dbReference>
<dbReference type="PANTHER" id="PTHR31907">
    <property type="entry name" value="MLP-LIKE PROTEIN 423"/>
    <property type="match status" value="1"/>
</dbReference>
<organism evidence="2 3">
    <name type="scientific">Beta vulgaris subsp. vulgaris</name>
    <name type="common">Beet</name>
    <dbReference type="NCBI Taxonomy" id="3555"/>
    <lineage>
        <taxon>Eukaryota</taxon>
        <taxon>Viridiplantae</taxon>
        <taxon>Streptophyta</taxon>
        <taxon>Embryophyta</taxon>
        <taxon>Tracheophyta</taxon>
        <taxon>Spermatophyta</taxon>
        <taxon>Magnoliopsida</taxon>
        <taxon>eudicotyledons</taxon>
        <taxon>Gunneridae</taxon>
        <taxon>Pentapetalae</taxon>
        <taxon>Caryophyllales</taxon>
        <taxon>Chenopodiaceae</taxon>
        <taxon>Betoideae</taxon>
        <taxon>Beta</taxon>
    </lineage>
</organism>
<dbReference type="SMART" id="SM01037">
    <property type="entry name" value="Bet_v_1"/>
    <property type="match status" value="1"/>
</dbReference>
<feature type="domain" description="Bet v I/Major latex protein" evidence="1">
    <location>
        <begin position="7"/>
        <end position="154"/>
    </location>
</feature>
<dbReference type="InterPro" id="IPR023393">
    <property type="entry name" value="START-like_dom_sf"/>
</dbReference>
<evidence type="ECO:0000259" key="1">
    <source>
        <dbReference type="SMART" id="SM01037"/>
    </source>
</evidence>
<sequence>MDHLDWVEGETKLKCDAEKFFEVWSRKSYLVSQLCPHRYPKIELHEGDWDKVGSVHTWTYVCNEVGEHSFVKIRVDEFDGENRCVNYSYEDGAVIKNHYKTLKSKIQVTPQDEGCIVKWHFDYEKMNKNAPDPNLYIDFLLGTAKDIDACLCSA</sequence>
<dbReference type="OMA" id="GSNTHWS"/>
<evidence type="ECO:0000313" key="2">
    <source>
        <dbReference type="EMBL" id="KMS99108.1"/>
    </source>
</evidence>
<protein>
    <recommendedName>
        <fullName evidence="1">Bet v I/Major latex protein domain-containing protein</fullName>
    </recommendedName>
</protein>
<dbReference type="eggNOG" id="ENOG502S31C">
    <property type="taxonomic scope" value="Eukaryota"/>
</dbReference>
<dbReference type="InterPro" id="IPR000916">
    <property type="entry name" value="Bet_v_I/MLP"/>
</dbReference>
<dbReference type="Gene3D" id="3.30.530.20">
    <property type="match status" value="1"/>
</dbReference>
<evidence type="ECO:0000313" key="3">
    <source>
        <dbReference type="Proteomes" id="UP000035740"/>
    </source>
</evidence>
<keyword evidence="3" id="KW-1185">Reference proteome</keyword>
<dbReference type="OrthoDB" id="1858121at2759"/>
<dbReference type="KEGG" id="bvg:104906392"/>
<dbReference type="Proteomes" id="UP000035740">
    <property type="component" value="Unassembled WGS sequence"/>
</dbReference>
<accession>A0A0J8BGI9</accession>
<dbReference type="SUPFAM" id="SSF55961">
    <property type="entry name" value="Bet v1-like"/>
    <property type="match status" value="1"/>
</dbReference>